<keyword evidence="2" id="KW-0472">Membrane</keyword>
<evidence type="ECO:0000313" key="4">
    <source>
        <dbReference type="Proteomes" id="UP000037035"/>
    </source>
</evidence>
<feature type="transmembrane region" description="Helical" evidence="2">
    <location>
        <begin position="106"/>
        <end position="123"/>
    </location>
</feature>
<feature type="region of interest" description="Disordered" evidence="1">
    <location>
        <begin position="9"/>
        <end position="35"/>
    </location>
</feature>
<dbReference type="AlphaFoldDB" id="A0A0L6UXA3"/>
<dbReference type="EMBL" id="LAVV01008313">
    <property type="protein sequence ID" value="KNZ53144.1"/>
    <property type="molecule type" value="Genomic_DNA"/>
</dbReference>
<evidence type="ECO:0000256" key="1">
    <source>
        <dbReference type="SAM" id="MobiDB-lite"/>
    </source>
</evidence>
<feature type="transmembrane region" description="Helical" evidence="2">
    <location>
        <begin position="63"/>
        <end position="86"/>
    </location>
</feature>
<keyword evidence="4" id="KW-1185">Reference proteome</keyword>
<protein>
    <submittedName>
        <fullName evidence="3">Uncharacterized protein</fullName>
    </submittedName>
</protein>
<proteinExistence type="predicted"/>
<feature type="transmembrane region" description="Helical" evidence="2">
    <location>
        <begin position="135"/>
        <end position="158"/>
    </location>
</feature>
<keyword evidence="2" id="KW-1133">Transmembrane helix</keyword>
<sequence>MEKLKKLKQIKNRKIKSQTRSTSAPFHKSKHTSSSMFGLGGQAPELFPISKLRSTPSEKFEKAIFRFCWFRIPLTLFFIFHLPIIQSQAVLDDVYLIGFKVKVREPSLIVNNIIIITHLLNLYSFFNGIMWVKHFLIHDIIICSLLSMGQYNLFPIIFGSSADLLLKQKHGILTRSLNWMCLLDETFDQLLQPGTLKEFYLNLILYLYIRHFSVEKLIYPYLAENLILSSTCDPPHITTTPGMGRNFKTGATRVGCGSNSSKVRLFFISFFVKCNKSRFYGGVKVMTPPQKPDVVPKLFKVFFFQKKTIKFCTPKSLGKRIIMLKYVKPIWWVALSKLVGTPHFTLFGCFLKCWARYAHASSFYPSVVLITANRKTWVSPNGGLSSSSAPLYIPHLAIYILNLDHKTVPKSEIIPLQSQKLVLICLAGSNLSRKTRLNFFKNAPLVHPSFETWFPFPLLSHNIFLKTSKNKDGSQNIKSEVSVYRPNVISVYENFVLIHFRAKKRLLLCSRGPLKEILEVILGSNYSIIKWQVPEEKINKLNLNLSKIPVTHKPHLPPKPTSFVHPAFIIYIFSRKLLSRLKNLLPKYQKEYDLRFRPKKEDGFATLTTWISNPQRLRPTFGVPETCLTHIATPRNWFRSLLGVTTPILSFGVVELLFTISLALPGKCHKSCFSRKKSETIWNIDFERYKKLSDVSLNALLNSCVNQIYNSQIQKLWEIEISIKKFNKKKVAIQLFVHSLRIVFLFAIISDACPKATLIFFNSLHKFLIFNGSNISTKINFQVSFSSRTIKNPMIECLVVSINLFPQRFDHNTIGPI</sequence>
<keyword evidence="2" id="KW-0812">Transmembrane</keyword>
<comment type="caution">
    <text evidence="3">The sequence shown here is derived from an EMBL/GenBank/DDBJ whole genome shotgun (WGS) entry which is preliminary data.</text>
</comment>
<accession>A0A0L6UXA3</accession>
<dbReference type="Proteomes" id="UP000037035">
    <property type="component" value="Unassembled WGS sequence"/>
</dbReference>
<organism evidence="3 4">
    <name type="scientific">Puccinia sorghi</name>
    <dbReference type="NCBI Taxonomy" id="27349"/>
    <lineage>
        <taxon>Eukaryota</taxon>
        <taxon>Fungi</taxon>
        <taxon>Dikarya</taxon>
        <taxon>Basidiomycota</taxon>
        <taxon>Pucciniomycotina</taxon>
        <taxon>Pucciniomycetes</taxon>
        <taxon>Pucciniales</taxon>
        <taxon>Pucciniaceae</taxon>
        <taxon>Puccinia</taxon>
    </lineage>
</organism>
<gene>
    <name evidence="3" type="ORF">VP01_332g2</name>
</gene>
<reference evidence="3 4" key="1">
    <citation type="submission" date="2015-08" db="EMBL/GenBank/DDBJ databases">
        <title>Next Generation Sequencing and Analysis of the Genome of Puccinia sorghi L Schw, the Causal Agent of Maize Common Rust.</title>
        <authorList>
            <person name="Rochi L."/>
            <person name="Burguener G."/>
            <person name="Darino M."/>
            <person name="Turjanski A."/>
            <person name="Kreff E."/>
            <person name="Dieguez M.J."/>
            <person name="Sacco F."/>
        </authorList>
    </citation>
    <scope>NUCLEOTIDE SEQUENCE [LARGE SCALE GENOMIC DNA]</scope>
    <source>
        <strain evidence="3 4">RO10H11247</strain>
    </source>
</reference>
<evidence type="ECO:0000313" key="3">
    <source>
        <dbReference type="EMBL" id="KNZ53144.1"/>
    </source>
</evidence>
<dbReference type="VEuPathDB" id="FungiDB:VP01_332g2"/>
<name>A0A0L6UXA3_9BASI</name>
<evidence type="ECO:0000256" key="2">
    <source>
        <dbReference type="SAM" id="Phobius"/>
    </source>
</evidence>